<evidence type="ECO:0000313" key="3">
    <source>
        <dbReference type="Proteomes" id="UP000199344"/>
    </source>
</evidence>
<dbReference type="STRING" id="591205.SAMN05421538_104178"/>
<dbReference type="PANTHER" id="PTHR42815:SF2">
    <property type="entry name" value="FAD-BINDING, PUTATIVE (AFU_ORTHOLOGUE AFUA_6G07600)-RELATED"/>
    <property type="match status" value="1"/>
</dbReference>
<dbReference type="InterPro" id="IPR011576">
    <property type="entry name" value="Pyridox_Oxase_N"/>
</dbReference>
<dbReference type="EMBL" id="FNAH01000004">
    <property type="protein sequence ID" value="SDE15502.1"/>
    <property type="molecule type" value="Genomic_DNA"/>
</dbReference>
<dbReference type="InterPro" id="IPR024029">
    <property type="entry name" value="Pyridox_Oxase_FMN-dep"/>
</dbReference>
<dbReference type="NCBIfam" id="TIGR04025">
    <property type="entry name" value="PPOX_FMN_DR2398"/>
    <property type="match status" value="1"/>
</dbReference>
<gene>
    <name evidence="2" type="ORF">SAMN05421538_104178</name>
</gene>
<sequence>MRWLTEDDLSRIYGQPAAPATAKVADHLTPDYRAFIERARFCVLSTVGPEGTDASPRGDDGPVSTVLDPVTLAIPDWRGTDRIDSLRNIARDDRVSLMFMVRGSGNVIRVNGRARLTDDAGLCDRLARKGVRPRCVIVVKLGEVYFQCARAVIRSELWSGKDDSDGLPTPGRILAGMTDGEVGGAEYDRDWPARAARTMW</sequence>
<dbReference type="Proteomes" id="UP000199344">
    <property type="component" value="Unassembled WGS sequence"/>
</dbReference>
<dbReference type="PANTHER" id="PTHR42815">
    <property type="entry name" value="FAD-BINDING, PUTATIVE (AFU_ORTHOLOGUE AFUA_6G07600)-RELATED"/>
    <property type="match status" value="1"/>
</dbReference>
<keyword evidence="3" id="KW-1185">Reference proteome</keyword>
<evidence type="ECO:0000259" key="1">
    <source>
        <dbReference type="Pfam" id="PF01243"/>
    </source>
</evidence>
<dbReference type="OrthoDB" id="9790331at2"/>
<dbReference type="InterPro" id="IPR012349">
    <property type="entry name" value="Split_barrel_FMN-bd"/>
</dbReference>
<protein>
    <recommendedName>
        <fullName evidence="1">Pyridoxamine 5'-phosphate oxidase N-terminal domain-containing protein</fullName>
    </recommendedName>
</protein>
<dbReference type="RefSeq" id="WP_090522914.1">
    <property type="nucleotide sequence ID" value="NZ_FNAH01000004.1"/>
</dbReference>
<dbReference type="Pfam" id="PF01243">
    <property type="entry name" value="PNPOx_N"/>
    <property type="match status" value="1"/>
</dbReference>
<dbReference type="SUPFAM" id="SSF50475">
    <property type="entry name" value="FMN-binding split barrel"/>
    <property type="match status" value="1"/>
</dbReference>
<feature type="domain" description="Pyridoxamine 5'-phosphate oxidase N-terminal" evidence="1">
    <location>
        <begin position="28"/>
        <end position="148"/>
    </location>
</feature>
<evidence type="ECO:0000313" key="2">
    <source>
        <dbReference type="EMBL" id="SDE15502.1"/>
    </source>
</evidence>
<dbReference type="AlphaFoldDB" id="A0A1G7AL37"/>
<organism evidence="2 3">
    <name type="scientific">Paracoccus isoporae</name>
    <dbReference type="NCBI Taxonomy" id="591205"/>
    <lineage>
        <taxon>Bacteria</taxon>
        <taxon>Pseudomonadati</taxon>
        <taxon>Pseudomonadota</taxon>
        <taxon>Alphaproteobacteria</taxon>
        <taxon>Rhodobacterales</taxon>
        <taxon>Paracoccaceae</taxon>
        <taxon>Paracoccus</taxon>
    </lineage>
</organism>
<name>A0A1G7AL37_9RHOB</name>
<reference evidence="2 3" key="1">
    <citation type="submission" date="2016-10" db="EMBL/GenBank/DDBJ databases">
        <authorList>
            <person name="de Groot N.N."/>
        </authorList>
    </citation>
    <scope>NUCLEOTIDE SEQUENCE [LARGE SCALE GENOMIC DNA]</scope>
    <source>
        <strain evidence="2 3">DSM 22220</strain>
    </source>
</reference>
<dbReference type="Gene3D" id="2.30.110.10">
    <property type="entry name" value="Electron Transport, Fmn-binding Protein, Chain A"/>
    <property type="match status" value="1"/>
</dbReference>
<accession>A0A1G7AL37</accession>
<proteinExistence type="predicted"/>